<reference evidence="4 5" key="1">
    <citation type="submission" date="2024-08" db="EMBL/GenBank/DDBJ databases">
        <title>Genome sequence of Streptomyces aureus CACIA-1.46HGO.</title>
        <authorList>
            <person name="Evangelista-Martinez Z."/>
        </authorList>
    </citation>
    <scope>NUCLEOTIDE SEQUENCE [LARGE SCALE GENOMIC DNA]</scope>
    <source>
        <strain evidence="4 5">CACIA-1.46HGO</strain>
    </source>
</reference>
<evidence type="ECO:0000259" key="3">
    <source>
        <dbReference type="Pfam" id="PF07811"/>
    </source>
</evidence>
<dbReference type="Proteomes" id="UP001571476">
    <property type="component" value="Unassembled WGS sequence"/>
</dbReference>
<proteinExistence type="predicted"/>
<dbReference type="EMBL" id="JBGOSP010000054">
    <property type="protein sequence ID" value="MFA3843233.1"/>
    <property type="molecule type" value="Genomic_DNA"/>
</dbReference>
<accession>A0ABV4T0H0</accession>
<feature type="coiled-coil region" evidence="1">
    <location>
        <begin position="53"/>
        <end position="80"/>
    </location>
</feature>
<organism evidence="4 5">
    <name type="scientific">Streptomyces aureus</name>
    <dbReference type="NCBI Taxonomy" id="193461"/>
    <lineage>
        <taxon>Bacteria</taxon>
        <taxon>Bacillati</taxon>
        <taxon>Actinomycetota</taxon>
        <taxon>Actinomycetes</taxon>
        <taxon>Kitasatosporales</taxon>
        <taxon>Streptomycetaceae</taxon>
        <taxon>Streptomyces</taxon>
    </lineage>
</organism>
<evidence type="ECO:0000313" key="5">
    <source>
        <dbReference type="Proteomes" id="UP001571476"/>
    </source>
</evidence>
<feature type="transmembrane region" description="Helical" evidence="2">
    <location>
        <begin position="20"/>
        <end position="40"/>
    </location>
</feature>
<gene>
    <name evidence="4" type="ORF">ACEG43_45160</name>
</gene>
<keyword evidence="1" id="KW-0175">Coiled coil</keyword>
<feature type="domain" description="TadE-like" evidence="3">
    <location>
        <begin position="17"/>
        <end position="59"/>
    </location>
</feature>
<sequence>MIRRRELLRRLVGSDGGSYALETAVLAPVLIVILGLMIAFGRVTDAEGAVDSAAHAAARAASLERDAANAQSRAQDAVTRSLDGEGITCRTSNVTINTGGYTAGVGEAATVTATISCTADLSDIAVPGLPGSQDVDCRLDQPHRHLPGQSSGVREFLKCHGVRTEVWVPSSERARALGFTLHPSSDSERLLGRLPVLRARRSRTHRG</sequence>
<evidence type="ECO:0000313" key="4">
    <source>
        <dbReference type="EMBL" id="MFA3843233.1"/>
    </source>
</evidence>
<name>A0ABV4T0H0_9ACTN</name>
<dbReference type="RefSeq" id="WP_372567083.1">
    <property type="nucleotide sequence ID" value="NZ_JBGOSP010000054.1"/>
</dbReference>
<keyword evidence="5" id="KW-1185">Reference proteome</keyword>
<keyword evidence="2" id="KW-0812">Transmembrane</keyword>
<dbReference type="InterPro" id="IPR012495">
    <property type="entry name" value="TadE-like_dom"/>
</dbReference>
<dbReference type="Pfam" id="PF07811">
    <property type="entry name" value="TadE"/>
    <property type="match status" value="1"/>
</dbReference>
<evidence type="ECO:0000256" key="2">
    <source>
        <dbReference type="SAM" id="Phobius"/>
    </source>
</evidence>
<protein>
    <submittedName>
        <fullName evidence="4">TadE family protein</fullName>
    </submittedName>
</protein>
<comment type="caution">
    <text evidence="4">The sequence shown here is derived from an EMBL/GenBank/DDBJ whole genome shotgun (WGS) entry which is preliminary data.</text>
</comment>
<keyword evidence="2" id="KW-0472">Membrane</keyword>
<evidence type="ECO:0000256" key="1">
    <source>
        <dbReference type="SAM" id="Coils"/>
    </source>
</evidence>
<keyword evidence="2" id="KW-1133">Transmembrane helix</keyword>